<comment type="caution">
    <text evidence="3">The sequence shown here is derived from an EMBL/GenBank/DDBJ whole genome shotgun (WGS) entry which is preliminary data.</text>
</comment>
<evidence type="ECO:0000313" key="3">
    <source>
        <dbReference type="EMBL" id="MFD1672718.1"/>
    </source>
</evidence>
<dbReference type="SUPFAM" id="SSF52540">
    <property type="entry name" value="P-loop containing nucleoside triphosphate hydrolases"/>
    <property type="match status" value="2"/>
</dbReference>
<dbReference type="RefSeq" id="WP_125713245.1">
    <property type="nucleotide sequence ID" value="NZ_JBHTOP010000026.1"/>
</dbReference>
<dbReference type="EMBL" id="JBHTOP010000026">
    <property type="protein sequence ID" value="MFD1672718.1"/>
    <property type="molecule type" value="Genomic_DNA"/>
</dbReference>
<feature type="coiled-coil region" evidence="1">
    <location>
        <begin position="498"/>
        <end position="634"/>
    </location>
</feature>
<reference evidence="4" key="1">
    <citation type="journal article" date="2019" name="Int. J. Syst. Evol. Microbiol.">
        <title>The Global Catalogue of Microorganisms (GCM) 10K type strain sequencing project: providing services to taxonomists for standard genome sequencing and annotation.</title>
        <authorList>
            <consortium name="The Broad Institute Genomics Platform"/>
            <consortium name="The Broad Institute Genome Sequencing Center for Infectious Disease"/>
            <person name="Wu L."/>
            <person name="Ma J."/>
        </authorList>
    </citation>
    <scope>NUCLEOTIDE SEQUENCE [LARGE SCALE GENOMIC DNA]</scope>
    <source>
        <strain evidence="4">CCM 8896</strain>
    </source>
</reference>
<dbReference type="Gene3D" id="3.40.50.300">
    <property type="entry name" value="P-loop containing nucleotide triphosphate hydrolases"/>
    <property type="match status" value="2"/>
</dbReference>
<keyword evidence="4" id="KW-1185">Reference proteome</keyword>
<gene>
    <name evidence="3" type="ORF">ACFQ5M_11460</name>
</gene>
<dbReference type="Proteomes" id="UP001597267">
    <property type="component" value="Unassembled WGS sequence"/>
</dbReference>
<feature type="coiled-coil region" evidence="1">
    <location>
        <begin position="296"/>
        <end position="354"/>
    </location>
</feature>
<sequence length="890" mass="102448">MYIKSAKIFGFGNLVEQEFEFDSNLTVVFGPNEAGKSTLLAFITSILFGFATKKRPYEQYIPKTTGRYGGELVLSVNQHELLLRRTGGSTGGELETFIDQQKVDNDTFYKMIHPLTKDLFKSLFYFDTNEMLKISDLNKNELMQQILAIGAVNSGDWLATAQNFENEAKALYKSSGRKPPINQKLLHYHQLEEKITQAKRSLPKYLSLQQQSDQVTTKLNYLIQSQQETDHRVQTLTHLQQLWPSYEQYLSLQQHLDETVNAAQIETTYEQYQQIQTKIDLQTDFIEKRRSENAANQSVNENYVKYAEDYQKIQQQLPHIQTLVSRRETLQKRIAENKDQLQQLQQSNEMITADMTPLSSEDLSLVSQDNTQLQTQSALKEQLTQSDTELQLEENKYVRDLNQIQAAQQTDDSPAENQKFLNGLILLGALLTVVGLFMPSIVKIIALAGVGIIGLSLYQKRVVVARQHEDMAEDPNAQVMLQQVDQIKARRHDLGVKLQDTNQKIAALTQELASINQKYNLSPEFDPLKLQPLLTTMTQLAEDIQKQESELAEMQQTLKAFDNLTEFLQESLSQSPIFSKAYFDTLKQAVQTYERDAAENQETILAQEQLQGWLKQQKAEIADLKWQQQQLLQQYQFADFEQLQQATQDLKTVASNQERYKFLSEQLQANLDQLHQFDNLKGLEAQLDSQKQQLAQITEQANQLSQNANDLTVDLAQLATSDKLQELQQQLANLQTELLDEIQDYLLETLTAQWIRKTLEAASQNRLPQILEQAERYFKVLTIEKYEKILFRDQNIYVQTADAHEFNVNELSLGTMEQLYLALRLAFTMTLSDLVKMPILLDDALINADQQRQEQLIALIKEISQQNQIIFTTAHQEFLAQFQEQTVIRL</sequence>
<evidence type="ECO:0000313" key="4">
    <source>
        <dbReference type="Proteomes" id="UP001597267"/>
    </source>
</evidence>
<evidence type="ECO:0000259" key="2">
    <source>
        <dbReference type="Pfam" id="PF13514"/>
    </source>
</evidence>
<name>A0ABW4J9Y4_9LACO</name>
<protein>
    <submittedName>
        <fullName evidence="3">AAA family ATPase</fullName>
    </submittedName>
</protein>
<dbReference type="PANTHER" id="PTHR41259">
    <property type="entry name" value="DOUBLE-STRAND BREAK REPAIR RAD50 ATPASE, PUTATIVE-RELATED"/>
    <property type="match status" value="1"/>
</dbReference>
<dbReference type="Pfam" id="PF13514">
    <property type="entry name" value="AAA_27"/>
    <property type="match status" value="1"/>
</dbReference>
<dbReference type="InterPro" id="IPR038734">
    <property type="entry name" value="YhaN_AAA"/>
</dbReference>
<feature type="coiled-coil region" evidence="1">
    <location>
        <begin position="680"/>
        <end position="744"/>
    </location>
</feature>
<accession>A0ABW4J9Y4</accession>
<feature type="domain" description="YhaN AAA" evidence="2">
    <location>
        <begin position="1"/>
        <end position="199"/>
    </location>
</feature>
<keyword evidence="1" id="KW-0175">Coiled coil</keyword>
<evidence type="ECO:0000256" key="1">
    <source>
        <dbReference type="SAM" id="Coils"/>
    </source>
</evidence>
<organism evidence="3 4">
    <name type="scientific">Agrilactobacillus yilanensis</name>
    <dbReference type="NCBI Taxonomy" id="2485997"/>
    <lineage>
        <taxon>Bacteria</taxon>
        <taxon>Bacillati</taxon>
        <taxon>Bacillota</taxon>
        <taxon>Bacilli</taxon>
        <taxon>Lactobacillales</taxon>
        <taxon>Lactobacillaceae</taxon>
        <taxon>Agrilactobacillus</taxon>
    </lineage>
</organism>
<proteinExistence type="predicted"/>
<dbReference type="InterPro" id="IPR027417">
    <property type="entry name" value="P-loop_NTPase"/>
</dbReference>
<dbReference type="PANTHER" id="PTHR41259:SF1">
    <property type="entry name" value="DOUBLE-STRAND BREAK REPAIR RAD50 ATPASE, PUTATIVE-RELATED"/>
    <property type="match status" value="1"/>
</dbReference>